<evidence type="ECO:0000256" key="1">
    <source>
        <dbReference type="SAM" id="MobiDB-lite"/>
    </source>
</evidence>
<dbReference type="EMBL" id="CAJDKC010000005">
    <property type="protein sequence ID" value="CAD0363977.1"/>
    <property type="molecule type" value="Genomic_DNA"/>
</dbReference>
<protein>
    <submittedName>
        <fullName evidence="2">Uncharacterized protein</fullName>
    </submittedName>
</protein>
<accession>A0A6V7FLJ3</accession>
<dbReference type="AlphaFoldDB" id="A0A6V7FLJ3"/>
<reference evidence="2 3" key="1">
    <citation type="submission" date="2020-07" db="EMBL/GenBank/DDBJ databases">
        <authorList>
            <person name="Pothier F. J."/>
        </authorList>
    </citation>
    <scope>NUCLEOTIDE SEQUENCE [LARGE SCALE GENOMIC DNA]</scope>
    <source>
        <strain evidence="2 3">CFBP 7900</strain>
    </source>
</reference>
<evidence type="ECO:0000313" key="2">
    <source>
        <dbReference type="EMBL" id="CAD0363977.1"/>
    </source>
</evidence>
<dbReference type="Proteomes" id="UP000587508">
    <property type="component" value="Unassembled WGS sequence"/>
</dbReference>
<dbReference type="EMBL" id="CAJDKC010000005">
    <property type="protein sequence ID" value="CAD0363975.1"/>
    <property type="molecule type" value="Genomic_DNA"/>
</dbReference>
<comment type="caution">
    <text evidence="2">The sequence shown here is derived from an EMBL/GenBank/DDBJ whole genome shotgun (WGS) entry which is preliminary data.</text>
</comment>
<feature type="region of interest" description="Disordered" evidence="1">
    <location>
        <begin position="27"/>
        <end position="59"/>
    </location>
</feature>
<evidence type="ECO:0000313" key="3">
    <source>
        <dbReference type="Proteomes" id="UP000587508"/>
    </source>
</evidence>
<gene>
    <name evidence="2" type="ORF">CFBP7900_40750</name>
</gene>
<sequence>MACIGGMLGLLTSRARDTALTVGRTIRSVSPHRSPHPTRSARLNPRRLSHSTRSTTFSGGNSEAVRKAVRCFSLLYLALLIYEQLEQHISHRRRIDHLPATVWGVGVVCMAPKILKRSRRRKTRSGCSPSHKRMIRKAKRAKRSRATRRASHGLDAVLTQPQSCFWLIPAIAANLSRAWSRAGTT</sequence>
<proteinExistence type="predicted"/>
<organism evidence="2 3">
    <name type="scientific">Xanthomonas hortorum pv. carotae</name>
    <dbReference type="NCBI Taxonomy" id="487904"/>
    <lineage>
        <taxon>Bacteria</taxon>
        <taxon>Pseudomonadati</taxon>
        <taxon>Pseudomonadota</taxon>
        <taxon>Gammaproteobacteria</taxon>
        <taxon>Lysobacterales</taxon>
        <taxon>Lysobacteraceae</taxon>
        <taxon>Xanthomonas</taxon>
    </lineage>
</organism>
<name>A0A6V7FLJ3_9XANT</name>